<evidence type="ECO:0000259" key="2">
    <source>
        <dbReference type="Pfam" id="PF04982"/>
    </source>
</evidence>
<keyword evidence="1" id="KW-0472">Membrane</keyword>
<evidence type="ECO:0000313" key="4">
    <source>
        <dbReference type="Proteomes" id="UP000009375"/>
    </source>
</evidence>
<evidence type="ECO:0000313" key="3">
    <source>
        <dbReference type="EMBL" id="EEZ92717.1"/>
    </source>
</evidence>
<feature type="transmembrane region" description="Helical" evidence="1">
    <location>
        <begin position="21"/>
        <end position="44"/>
    </location>
</feature>
<dbReference type="InterPro" id="IPR058581">
    <property type="entry name" value="TM_HPP"/>
</dbReference>
<feature type="transmembrane region" description="Helical" evidence="1">
    <location>
        <begin position="87"/>
        <end position="120"/>
    </location>
</feature>
<protein>
    <recommendedName>
        <fullName evidence="2">HPP transmembrane region domain-containing protein</fullName>
    </recommendedName>
</protein>
<dbReference type="Pfam" id="PF04982">
    <property type="entry name" value="TM_HPP"/>
    <property type="match status" value="1"/>
</dbReference>
<dbReference type="Proteomes" id="UP000009375">
    <property type="component" value="Unassembled WGS sequence"/>
</dbReference>
<keyword evidence="1" id="KW-1133">Transmembrane helix</keyword>
<accession>D2EFX7</accession>
<reference evidence="3 4" key="1">
    <citation type="journal article" date="2010" name="Proc. Natl. Acad. Sci. U.S.A.">
        <title>Enigmatic, ultrasmall, uncultivated Archaea.</title>
        <authorList>
            <person name="Baker B.J."/>
            <person name="Comolli L.R."/>
            <person name="Dick G.J."/>
            <person name="Hauser L.J."/>
            <person name="Hyatt D."/>
            <person name="Dill B.D."/>
            <person name="Land M.L."/>
            <person name="Verberkmoes N.C."/>
            <person name="Hettich R.L."/>
            <person name="Banfield J.F."/>
        </authorList>
    </citation>
    <scope>NUCLEOTIDE SEQUENCE [LARGE SCALE GENOMIC DNA]</scope>
</reference>
<gene>
    <name evidence="3" type="ORF">BJBARM4_0658</name>
</gene>
<proteinExistence type="predicted"/>
<dbReference type="EMBL" id="GG730050">
    <property type="protein sequence ID" value="EEZ92717.1"/>
    <property type="molecule type" value="Genomic_DNA"/>
</dbReference>
<organism evidence="3 4">
    <name type="scientific">Candidatus Parvarchaeum acidiphilum ARMAN-4</name>
    <dbReference type="NCBI Taxonomy" id="662760"/>
    <lineage>
        <taxon>Archaea</taxon>
        <taxon>Candidatus Parvarchaeota</taxon>
        <taxon>Candidatus Parvarchaeum</taxon>
    </lineage>
</organism>
<feature type="domain" description="HPP transmembrane region" evidence="2">
    <location>
        <begin position="28"/>
        <end position="168"/>
    </location>
</feature>
<feature type="transmembrane region" description="Helical" evidence="1">
    <location>
        <begin position="56"/>
        <end position="75"/>
    </location>
</feature>
<feature type="transmembrane region" description="Helical" evidence="1">
    <location>
        <begin position="132"/>
        <end position="161"/>
    </location>
</feature>
<name>D2EFX7_PARA4</name>
<evidence type="ECO:0000256" key="1">
    <source>
        <dbReference type="SAM" id="Phobius"/>
    </source>
</evidence>
<sequence length="180" mass="20423">MKKNEFKHKEYKKLKHKLNRNNIIIPLIATSFIVVLLIFVLHQINFDIREINGASALIFTSFASSAFILFLMPYSKAAKRTRFVKSYLIAGFFGYIGFVLSHFINFYFVVGVIIFIVSFLLFETDSEHPPAIGIAVAFLIFKIPAYGIITLIAGVIILFAAKYLMQKIGILSKASEFKVK</sequence>
<dbReference type="AlphaFoldDB" id="D2EFX7"/>
<keyword evidence="1" id="KW-0812">Transmembrane</keyword>